<gene>
    <name evidence="1" type="ORF">ThesuDRAFT_02217</name>
</gene>
<keyword evidence="2" id="KW-1185">Reference proteome</keyword>
<dbReference type="RefSeq" id="WP_006904499.1">
    <property type="nucleotide sequence ID" value="NZ_JH976535.1"/>
</dbReference>
<dbReference type="AlphaFoldDB" id="K6P072"/>
<organism evidence="1 2">
    <name type="scientific">Thermaerobacter subterraneus DSM 13965</name>
    <dbReference type="NCBI Taxonomy" id="867903"/>
    <lineage>
        <taxon>Bacteria</taxon>
        <taxon>Bacillati</taxon>
        <taxon>Bacillota</taxon>
        <taxon>Clostridia</taxon>
        <taxon>Eubacteriales</taxon>
        <taxon>Clostridiales Family XVII. Incertae Sedis</taxon>
        <taxon>Thermaerobacter</taxon>
    </lineage>
</organism>
<evidence type="ECO:0000313" key="2">
    <source>
        <dbReference type="Proteomes" id="UP000005710"/>
    </source>
</evidence>
<reference evidence="1" key="2">
    <citation type="submission" date="2012-10" db="EMBL/GenBank/DDBJ databases">
        <title>Improved high-quality draft of Thermaerobacter subterraneus C21, DSM 13965.</title>
        <authorList>
            <consortium name="DOE Joint Genome Institute"/>
            <person name="Eisen J."/>
            <person name="Huntemann M."/>
            <person name="Wei C.-L."/>
            <person name="Han J."/>
            <person name="Detter J.C."/>
            <person name="Han C."/>
            <person name="Tapia R."/>
            <person name="Chen A."/>
            <person name="Kyrpides N."/>
            <person name="Mavromatis K."/>
            <person name="Markowitz V."/>
            <person name="Szeto E."/>
            <person name="Ivanova N."/>
            <person name="Mikhailova N."/>
            <person name="Ovchinnikova G."/>
            <person name="Pagani I."/>
            <person name="Pati A."/>
            <person name="Goodwin L."/>
            <person name="Nordberg H.P."/>
            <person name="Cantor M.N."/>
            <person name="Hua S.X."/>
            <person name="Woyke T."/>
            <person name="Eisen J."/>
            <person name="Klenk H.-P."/>
        </authorList>
    </citation>
    <scope>NUCLEOTIDE SEQUENCE [LARGE SCALE GENOMIC DNA]</scope>
    <source>
        <strain evidence="1">DSM 13965</strain>
    </source>
</reference>
<protein>
    <submittedName>
        <fullName evidence="1">Uncharacterized protein</fullName>
    </submittedName>
</protein>
<sequence>MPIRDILEALANLPDPISRAEHLLRHLPFLRDYVESVVERVARLSKGRAPWEGPAGRRSVYGDPTFAAVATLEEHEPYQFARAVVRFVDRLPEGVRQIVDDLYVHRTRTRADLTPDELKRLYAVLQDIWDLIGHAAPVPVESERVAS</sequence>
<name>K6P072_9FIRM</name>
<accession>K6P072</accession>
<dbReference type="Proteomes" id="UP000005710">
    <property type="component" value="Unassembled WGS sequence"/>
</dbReference>
<evidence type="ECO:0000313" key="1">
    <source>
        <dbReference type="EMBL" id="EKP94480.1"/>
    </source>
</evidence>
<comment type="caution">
    <text evidence="1">The sequence shown here is derived from an EMBL/GenBank/DDBJ whole genome shotgun (WGS) entry which is preliminary data.</text>
</comment>
<dbReference type="HOGENOM" id="CLU_1767198_0_0_9"/>
<reference evidence="1" key="1">
    <citation type="submission" date="2010-10" db="EMBL/GenBank/DDBJ databases">
        <authorList>
            <consortium name="US DOE Joint Genome Institute (JGI-PGF)"/>
            <person name="Lucas S."/>
            <person name="Copeland A."/>
            <person name="Lapidus A."/>
            <person name="Bruce D."/>
            <person name="Goodwin L."/>
            <person name="Pitluck S."/>
            <person name="Kyrpides N."/>
            <person name="Mavromatis K."/>
            <person name="Detter J.C."/>
            <person name="Han C."/>
            <person name="Land M."/>
            <person name="Hauser L."/>
            <person name="Markowitz V."/>
            <person name="Cheng J.-F."/>
            <person name="Hugenholtz P."/>
            <person name="Woyke T."/>
            <person name="Wu D."/>
            <person name="Pukall R."/>
            <person name="Wahrenburg C."/>
            <person name="Brambilla E."/>
            <person name="Klenk H.-P."/>
            <person name="Eisen J.A."/>
        </authorList>
    </citation>
    <scope>NUCLEOTIDE SEQUENCE [LARGE SCALE GENOMIC DNA]</scope>
    <source>
        <strain evidence="1">DSM 13965</strain>
    </source>
</reference>
<proteinExistence type="predicted"/>
<dbReference type="EMBL" id="AENY02000003">
    <property type="protein sequence ID" value="EKP94480.1"/>
    <property type="molecule type" value="Genomic_DNA"/>
</dbReference>